<evidence type="ECO:0000256" key="7">
    <source>
        <dbReference type="ARBA" id="ARBA00023136"/>
    </source>
</evidence>
<comment type="similarity">
    <text evidence="3">Belongs to the LTA synthase family.</text>
</comment>
<dbReference type="PANTHER" id="PTHR47371:SF3">
    <property type="entry name" value="PHOSPHOGLYCEROL TRANSFERASE I"/>
    <property type="match status" value="1"/>
</dbReference>
<dbReference type="SUPFAM" id="SSF53649">
    <property type="entry name" value="Alkaline phosphatase-like"/>
    <property type="match status" value="1"/>
</dbReference>
<dbReference type="CDD" id="cd16015">
    <property type="entry name" value="LTA_synthase"/>
    <property type="match status" value="1"/>
</dbReference>
<evidence type="ECO:0000256" key="10">
    <source>
        <dbReference type="PIRSR" id="PIRSR005091-3"/>
    </source>
</evidence>
<feature type="compositionally biased region" description="Polar residues" evidence="11">
    <location>
        <begin position="671"/>
        <end position="681"/>
    </location>
</feature>
<feature type="region of interest" description="Disordered" evidence="11">
    <location>
        <begin position="666"/>
        <end position="706"/>
    </location>
</feature>
<evidence type="ECO:0000313" key="14">
    <source>
        <dbReference type="EMBL" id="TYC47970.1"/>
    </source>
</evidence>
<evidence type="ECO:0000313" key="15">
    <source>
        <dbReference type="Proteomes" id="UP000371977"/>
    </source>
</evidence>
<dbReference type="InterPro" id="IPR012160">
    <property type="entry name" value="LtaS-like"/>
</dbReference>
<dbReference type="Gene3D" id="3.40.720.10">
    <property type="entry name" value="Alkaline Phosphatase, subunit A"/>
    <property type="match status" value="1"/>
</dbReference>
<dbReference type="GO" id="GO:0046872">
    <property type="term" value="F:metal ion binding"/>
    <property type="evidence" value="ECO:0007669"/>
    <property type="project" value="UniProtKB-KW"/>
</dbReference>
<keyword evidence="4" id="KW-1003">Cell membrane</keyword>
<dbReference type="PIRSF" id="PIRSF005091">
    <property type="entry name" value="Mmb_sulf_HI1246"/>
    <property type="match status" value="1"/>
</dbReference>
<feature type="binding site" evidence="10">
    <location>
        <position position="486"/>
    </location>
    <ligand>
        <name>Mn(2+)</name>
        <dbReference type="ChEBI" id="CHEBI:29035"/>
    </ligand>
</feature>
<dbReference type="Gene3D" id="3.30.1120.170">
    <property type="match status" value="1"/>
</dbReference>
<keyword evidence="9" id="KW-0479">Metal-binding</keyword>
<organism evidence="14 15">
    <name type="scientific">Weissella muntiaci</name>
    <dbReference type="NCBI Taxonomy" id="2508881"/>
    <lineage>
        <taxon>Bacteria</taxon>
        <taxon>Bacillati</taxon>
        <taxon>Bacillota</taxon>
        <taxon>Bacilli</taxon>
        <taxon>Lactobacillales</taxon>
        <taxon>Lactobacillaceae</taxon>
        <taxon>Weissella</taxon>
    </lineage>
</organism>
<dbReference type="PANTHER" id="PTHR47371">
    <property type="entry name" value="LIPOTEICHOIC ACID SYNTHASE"/>
    <property type="match status" value="1"/>
</dbReference>
<accession>A0A6C2C1P4</accession>
<comment type="caution">
    <text evidence="14">The sequence shown here is derived from an EMBL/GenBank/DDBJ whole genome shotgun (WGS) entry which is preliminary data.</text>
</comment>
<feature type="binding site" evidence="9">
    <location>
        <position position="426"/>
    </location>
    <ligand>
        <name>substrate</name>
    </ligand>
</feature>
<comment type="pathway">
    <text evidence="2">Cell wall biogenesis; lipoteichoic acid biosynthesis.</text>
</comment>
<dbReference type="Proteomes" id="UP000371977">
    <property type="component" value="Unassembled WGS sequence"/>
</dbReference>
<keyword evidence="15" id="KW-1185">Reference proteome</keyword>
<evidence type="ECO:0000256" key="3">
    <source>
        <dbReference type="ARBA" id="ARBA00009983"/>
    </source>
</evidence>
<dbReference type="Pfam" id="PF00884">
    <property type="entry name" value="Sulfatase"/>
    <property type="match status" value="1"/>
</dbReference>
<keyword evidence="6 12" id="KW-1133">Transmembrane helix</keyword>
<keyword evidence="9" id="KW-0464">Manganese</keyword>
<dbReference type="InterPro" id="IPR050448">
    <property type="entry name" value="OpgB/LTA_synthase_biosynth"/>
</dbReference>
<dbReference type="RefSeq" id="WP_148623836.1">
    <property type="nucleotide sequence ID" value="NZ_SDGZ01000026.1"/>
</dbReference>
<evidence type="ECO:0000256" key="6">
    <source>
        <dbReference type="ARBA" id="ARBA00022989"/>
    </source>
</evidence>
<proteinExistence type="inferred from homology"/>
<evidence type="ECO:0000256" key="1">
    <source>
        <dbReference type="ARBA" id="ARBA00004651"/>
    </source>
</evidence>
<feature type="active site" evidence="8">
    <location>
        <position position="308"/>
    </location>
</feature>
<evidence type="ECO:0000256" key="4">
    <source>
        <dbReference type="ARBA" id="ARBA00022475"/>
    </source>
</evidence>
<evidence type="ECO:0000259" key="13">
    <source>
        <dbReference type="Pfam" id="PF00884"/>
    </source>
</evidence>
<dbReference type="AlphaFoldDB" id="A0A6C2C1P4"/>
<keyword evidence="5 12" id="KW-0812">Transmembrane</keyword>
<dbReference type="InterPro" id="IPR000917">
    <property type="entry name" value="Sulfatase_N"/>
</dbReference>
<dbReference type="GO" id="GO:0005886">
    <property type="term" value="C:plasma membrane"/>
    <property type="evidence" value="ECO:0007669"/>
    <property type="project" value="UniProtKB-SubCell"/>
</dbReference>
<reference evidence="14 15" key="1">
    <citation type="submission" date="2019-01" db="EMBL/GenBank/DDBJ databases">
        <title>Weissella sp. nov., a novel lactic acid bacterium isolated from animal feces.</title>
        <authorList>
            <person name="Wang L.-T."/>
        </authorList>
    </citation>
    <scope>NUCLEOTIDE SEQUENCE [LARGE SCALE GENOMIC DNA]</scope>
    <source>
        <strain evidence="14 15">8H-2</strain>
    </source>
</reference>
<sequence length="706" mass="79075">MKRVFSAIKNWWPGLNSTMGFFLLSVALVWLKTYWAYNTKFNLGVSGGIQEFLLFFNPIPTAVILLGIALYFRGRIAYWLMVLINLLQSVWLFSNILYYREFSDFLSFSIMGSGSSVDNNLSKAISGIINPTDFLVFIDIIILIILLLIKVIKIDKRRTPKRVAGLTTVLGIALMLVGYGVSVSDRSGLLTRTFDNNYIVKYLGLNEYAAYNAVKTKQTADERSNATADQLAPIEKFVKQLDTDADPTYFGALKGKNIIVIHLESFQQFLVDYKVDGQEVTPNINKFYHNQNTIGFSNFYNQVGQGKTSDAETMLDNSLFGTASGSVMTNYGATNTFQSFQGYLDQDGYTTAAFHGDVPSFWNREATYKSWGYDYFFSKSYYANADNASYNVGYGLKDKIFMKDTAEYLQQLPQPYFAKVITLTNHYPYTLDKENIDFPATKTGDKTVDGYVQTAHYLDEAFGEFMAYLQKSGMDQNTAVVLYGDHYGISENHKAAIAKLLGKSSVTNYDLANWEKVPFMINAPGLKGGINNTYGGEIDVMPTLMNLLGISDKNTIHFGSDLLSSAHKQIVAFRNGDWVTNEYTKHNGQYFVTATGTQITPSEDPRVATFVKETQSFVNNTLSYSDKVVTGDLLRFYKNPDFKKINSKKYSYNKAKSLKQLKADQKKGTSLMAQNNNQTTIGDYITNAPELSDSSSSSSSDSQSSN</sequence>
<comment type="subcellular location">
    <subcellularLocation>
        <location evidence="1">Cell membrane</location>
        <topology evidence="1">Multi-pass membrane protein</topology>
    </subcellularLocation>
</comment>
<feature type="transmembrane region" description="Helical" evidence="12">
    <location>
        <begin position="134"/>
        <end position="151"/>
    </location>
</feature>
<gene>
    <name evidence="14" type="ORF">ESZ50_10705</name>
</gene>
<feature type="compositionally biased region" description="Low complexity" evidence="11">
    <location>
        <begin position="692"/>
        <end position="706"/>
    </location>
</feature>
<name>A0A6C2C1P4_9LACO</name>
<evidence type="ECO:0000256" key="12">
    <source>
        <dbReference type="SAM" id="Phobius"/>
    </source>
</evidence>
<evidence type="ECO:0000256" key="2">
    <source>
        <dbReference type="ARBA" id="ARBA00004936"/>
    </source>
</evidence>
<feature type="transmembrane region" description="Helical" evidence="12">
    <location>
        <begin position="12"/>
        <end position="32"/>
    </location>
</feature>
<keyword evidence="7 12" id="KW-0472">Membrane</keyword>
<evidence type="ECO:0000256" key="5">
    <source>
        <dbReference type="ARBA" id="ARBA00022692"/>
    </source>
</evidence>
<feature type="transmembrane region" description="Helical" evidence="12">
    <location>
        <begin position="163"/>
        <end position="182"/>
    </location>
</feature>
<protein>
    <submittedName>
        <fullName evidence="14">LTA synthase family protein</fullName>
    </submittedName>
</protein>
<feature type="transmembrane region" description="Helical" evidence="12">
    <location>
        <begin position="79"/>
        <end position="99"/>
    </location>
</feature>
<feature type="binding site" evidence="10">
    <location>
        <position position="264"/>
    </location>
    <ligand>
        <name>Mn(2+)</name>
        <dbReference type="ChEBI" id="CHEBI:29035"/>
    </ligand>
</feature>
<dbReference type="EMBL" id="SDGZ01000026">
    <property type="protein sequence ID" value="TYC47970.1"/>
    <property type="molecule type" value="Genomic_DNA"/>
</dbReference>
<feature type="binding site" evidence="10">
    <location>
        <position position="308"/>
    </location>
    <ligand>
        <name>Mn(2+)</name>
        <dbReference type="ChEBI" id="CHEBI:29035"/>
    </ligand>
</feature>
<dbReference type="InterPro" id="IPR017850">
    <property type="entry name" value="Alkaline_phosphatase_core_sf"/>
</dbReference>
<evidence type="ECO:0000256" key="9">
    <source>
        <dbReference type="PIRSR" id="PIRSR005091-2"/>
    </source>
</evidence>
<feature type="binding site" evidence="10">
    <location>
        <position position="485"/>
    </location>
    <ligand>
        <name>Mn(2+)</name>
        <dbReference type="ChEBI" id="CHEBI:29035"/>
    </ligand>
</feature>
<evidence type="ECO:0000256" key="8">
    <source>
        <dbReference type="PIRSR" id="PIRSR005091-1"/>
    </source>
</evidence>
<evidence type="ECO:0000256" key="11">
    <source>
        <dbReference type="SAM" id="MobiDB-lite"/>
    </source>
</evidence>
<dbReference type="OrthoDB" id="5901192at2"/>
<feature type="transmembrane region" description="Helical" evidence="12">
    <location>
        <begin position="52"/>
        <end position="72"/>
    </location>
</feature>
<feature type="domain" description="Sulfatase N-terminal" evidence="13">
    <location>
        <begin position="256"/>
        <end position="550"/>
    </location>
</feature>